<comment type="caution">
    <text evidence="2">The sequence shown here is derived from an EMBL/GenBank/DDBJ whole genome shotgun (WGS) entry which is preliminary data.</text>
</comment>
<sequence>MKILSAALVSIAVTTAAFADEGQGPFMVVEQGRSFARLDEAVQAIGEGKGVILIRPGSYRQCAVQSAGMITFKAREPGTVIFDGATCEGKAALVLRGRGAIVDGVIFQNMRVPDANGAGIRLERGDLDVVNSLFRNSEQGILTAADPAGAIRIDRSSFQHLGRCDRGLSCAHSIYVGGYGKLSVTRSRFELGNGGHYVKSRAAIADIVGNSFDDTGGRETNYMIDLPAGATGLISGNQMVQGRSKENYSAFIALAAEGKENSSNGLVIRDNRAAFAPGITRSSTFVADWSGDRIALGPNVLGQGIKPFERR</sequence>
<evidence type="ECO:0000313" key="2">
    <source>
        <dbReference type="EMBL" id="MBB4641616.1"/>
    </source>
</evidence>
<evidence type="ECO:0000256" key="1">
    <source>
        <dbReference type="SAM" id="SignalP"/>
    </source>
</evidence>
<dbReference type="InterPro" id="IPR012334">
    <property type="entry name" value="Pectin_lyas_fold"/>
</dbReference>
<keyword evidence="3" id="KW-1185">Reference proteome</keyword>
<organism evidence="2 3">
    <name type="scientific">Rhizorhapis suberifaciens</name>
    <name type="common">corky root of lettuce</name>
    <dbReference type="NCBI Taxonomy" id="13656"/>
    <lineage>
        <taxon>Bacteria</taxon>
        <taxon>Pseudomonadati</taxon>
        <taxon>Pseudomonadota</taxon>
        <taxon>Alphaproteobacteria</taxon>
        <taxon>Sphingomonadales</taxon>
        <taxon>Sphingomonadaceae</taxon>
        <taxon>Rhizorhapis</taxon>
    </lineage>
</organism>
<protein>
    <recommendedName>
        <fullName evidence="4">Right-handed parallel beta-helix repeat-containing protein</fullName>
    </recommendedName>
</protein>
<feature type="signal peptide" evidence="1">
    <location>
        <begin position="1"/>
        <end position="19"/>
    </location>
</feature>
<reference evidence="2 3" key="1">
    <citation type="submission" date="2020-08" db="EMBL/GenBank/DDBJ databases">
        <title>Genomic Encyclopedia of Type Strains, Phase IV (KMG-IV): sequencing the most valuable type-strain genomes for metagenomic binning, comparative biology and taxonomic classification.</title>
        <authorList>
            <person name="Goeker M."/>
        </authorList>
    </citation>
    <scope>NUCLEOTIDE SEQUENCE [LARGE SCALE GENOMIC DNA]</scope>
    <source>
        <strain evidence="2 3">DSM 7465</strain>
    </source>
</reference>
<feature type="chain" id="PRO_5032308969" description="Right-handed parallel beta-helix repeat-containing protein" evidence="1">
    <location>
        <begin position="20"/>
        <end position="311"/>
    </location>
</feature>
<dbReference type="RefSeq" id="WP_184475411.1">
    <property type="nucleotide sequence ID" value="NZ_JACHOV010000006.1"/>
</dbReference>
<name>A0A840HVW1_9SPHN</name>
<dbReference type="Proteomes" id="UP000575068">
    <property type="component" value="Unassembled WGS sequence"/>
</dbReference>
<evidence type="ECO:0000313" key="3">
    <source>
        <dbReference type="Proteomes" id="UP000575068"/>
    </source>
</evidence>
<dbReference type="SUPFAM" id="SSF51126">
    <property type="entry name" value="Pectin lyase-like"/>
    <property type="match status" value="1"/>
</dbReference>
<evidence type="ECO:0008006" key="4">
    <source>
        <dbReference type="Google" id="ProtNLM"/>
    </source>
</evidence>
<dbReference type="EMBL" id="JACHOV010000006">
    <property type="protein sequence ID" value="MBB4641616.1"/>
    <property type="molecule type" value="Genomic_DNA"/>
</dbReference>
<proteinExistence type="predicted"/>
<accession>A0A840HVW1</accession>
<keyword evidence="1" id="KW-0732">Signal</keyword>
<gene>
    <name evidence="2" type="ORF">HNQ99_001925</name>
</gene>
<dbReference type="InterPro" id="IPR011050">
    <property type="entry name" value="Pectin_lyase_fold/virulence"/>
</dbReference>
<dbReference type="AlphaFoldDB" id="A0A840HVW1"/>
<dbReference type="Gene3D" id="2.160.20.10">
    <property type="entry name" value="Single-stranded right-handed beta-helix, Pectin lyase-like"/>
    <property type="match status" value="1"/>
</dbReference>